<proteinExistence type="predicted"/>
<evidence type="ECO:0000313" key="1">
    <source>
        <dbReference type="EMBL" id="GAG83837.1"/>
    </source>
</evidence>
<feature type="non-terminal residue" evidence="1">
    <location>
        <position position="54"/>
    </location>
</feature>
<sequence>MLSNGQMSSTILDLYRQRWLNEQKGWGASTMSIAISLVGEDGIVLVTDGGITEY</sequence>
<organism evidence="1">
    <name type="scientific">marine sediment metagenome</name>
    <dbReference type="NCBI Taxonomy" id="412755"/>
    <lineage>
        <taxon>unclassified sequences</taxon>
        <taxon>metagenomes</taxon>
        <taxon>ecological metagenomes</taxon>
    </lineage>
</organism>
<accession>X1BRQ4</accession>
<dbReference type="EMBL" id="BART01016604">
    <property type="protein sequence ID" value="GAG83837.1"/>
    <property type="molecule type" value="Genomic_DNA"/>
</dbReference>
<dbReference type="AlphaFoldDB" id="X1BRQ4"/>
<gene>
    <name evidence="1" type="ORF">S01H4_31880</name>
</gene>
<comment type="caution">
    <text evidence="1">The sequence shown here is derived from an EMBL/GenBank/DDBJ whole genome shotgun (WGS) entry which is preliminary data.</text>
</comment>
<protein>
    <submittedName>
        <fullName evidence="1">Uncharacterized protein</fullName>
    </submittedName>
</protein>
<name>X1BRQ4_9ZZZZ</name>
<reference evidence="1" key="1">
    <citation type="journal article" date="2014" name="Front. Microbiol.">
        <title>High frequency of phylogenetically diverse reductive dehalogenase-homologous genes in deep subseafloor sedimentary metagenomes.</title>
        <authorList>
            <person name="Kawai M."/>
            <person name="Futagami T."/>
            <person name="Toyoda A."/>
            <person name="Takaki Y."/>
            <person name="Nishi S."/>
            <person name="Hori S."/>
            <person name="Arai W."/>
            <person name="Tsubouchi T."/>
            <person name="Morono Y."/>
            <person name="Uchiyama I."/>
            <person name="Ito T."/>
            <person name="Fujiyama A."/>
            <person name="Inagaki F."/>
            <person name="Takami H."/>
        </authorList>
    </citation>
    <scope>NUCLEOTIDE SEQUENCE</scope>
    <source>
        <strain evidence="1">Expedition CK06-06</strain>
    </source>
</reference>